<dbReference type="SUPFAM" id="SSF47923">
    <property type="entry name" value="Ypt/Rab-GAP domain of gyp1p"/>
    <property type="match status" value="2"/>
</dbReference>
<accession>A8BK59</accession>
<dbReference type="OMA" id="CHKSEPQ"/>
<dbReference type="Proteomes" id="UP000001548">
    <property type="component" value="Unassembled WGS sequence"/>
</dbReference>
<keyword evidence="2" id="KW-1185">Reference proteome</keyword>
<dbReference type="GO" id="GO:0005096">
    <property type="term" value="F:GTPase activator activity"/>
    <property type="evidence" value="ECO:0000318"/>
    <property type="project" value="GO_Central"/>
</dbReference>
<dbReference type="Gene3D" id="1.10.8.270">
    <property type="entry name" value="putative rabgap domain of human tbc1 domain family member 14 like domains"/>
    <property type="match status" value="1"/>
</dbReference>
<dbReference type="KEGG" id="gla:GL50803_0015248"/>
<dbReference type="PANTHER" id="PTHR22957:SF263">
    <property type="entry name" value="MITOTIC CHECK POINT PROTEIN BUB2"/>
    <property type="match status" value="1"/>
</dbReference>
<reference evidence="1 2" key="1">
    <citation type="journal article" date="2007" name="Science">
        <title>Genomic minimalism in the early diverging intestinal parasite Giardia lamblia.</title>
        <authorList>
            <person name="Morrison H.G."/>
            <person name="McArthur A.G."/>
            <person name="Gillin F.D."/>
            <person name="Aley S.B."/>
            <person name="Adam R.D."/>
            <person name="Olsen G.J."/>
            <person name="Best A.A."/>
            <person name="Cande W.Z."/>
            <person name="Chen F."/>
            <person name="Cipriano M.J."/>
            <person name="Davids B.J."/>
            <person name="Dawson S.C."/>
            <person name="Elmendorf H.G."/>
            <person name="Hehl A.B."/>
            <person name="Holder M.E."/>
            <person name="Huse S.M."/>
            <person name="Kim U.U."/>
            <person name="Lasek-Nesselquist E."/>
            <person name="Manning G."/>
            <person name="Nigam A."/>
            <person name="Nixon J.E."/>
            <person name="Palm D."/>
            <person name="Passamaneck N.E."/>
            <person name="Prabhu A."/>
            <person name="Reich C.I."/>
            <person name="Reiner D.S."/>
            <person name="Samuelson J."/>
            <person name="Svard S.G."/>
            <person name="Sogin M.L."/>
        </authorList>
    </citation>
    <scope>NUCLEOTIDE SEQUENCE [LARGE SCALE GENOMIC DNA]</scope>
    <source>
        <strain evidence="1 2">WB C6</strain>
    </source>
</reference>
<protein>
    <submittedName>
        <fullName evidence="1">Rab-GTPase-TBC domain-containing protein</fullName>
    </submittedName>
</protein>
<dbReference type="EMBL" id="AACB03000005">
    <property type="protein sequence ID" value="KAE8301530.1"/>
    <property type="molecule type" value="Genomic_DNA"/>
</dbReference>
<dbReference type="STRING" id="184922.A8BK59"/>
<sequence>MLGTTPCVKDPLLDFGHNPSKFITLSKLSVMEYYLTTLETPHLALSERRLQLQKLVLLYDVPPDRRGRVWMILLGIGYVNSKRYVDLVRRGQSIDAEKIRKDVHRTFSNNVSFHKKVSLSSISRVLNALVHDLDIRYVQGMNVLLGPLLYVADEVFGFYMFRRLYSLARSYFSPDLCGVHAGCALLEDIMGVIDPELQQKLFKHNLRGFLWGFDVIMTFGACLQPLDEVLKLWDFLFSFGLGLMPLLSCLRIIKVRDMLLSHNNPYEIIRTRAITFDAKNDISMALQYLVLLPDQLKKRLCSHFGDTDVCKAINPSSLRPLNHACL</sequence>
<dbReference type="SMART" id="SM00164">
    <property type="entry name" value="TBC"/>
    <property type="match status" value="1"/>
</dbReference>
<gene>
    <name evidence="1" type="ORF">GL50803_0015248</name>
</gene>
<organism evidence="1 2">
    <name type="scientific">Giardia intestinalis (strain ATCC 50803 / WB clone C6)</name>
    <name type="common">Giardia lamblia</name>
    <dbReference type="NCBI Taxonomy" id="184922"/>
    <lineage>
        <taxon>Eukaryota</taxon>
        <taxon>Metamonada</taxon>
        <taxon>Diplomonadida</taxon>
        <taxon>Hexamitidae</taxon>
        <taxon>Giardiinae</taxon>
        <taxon>Giardia</taxon>
    </lineage>
</organism>
<evidence type="ECO:0000313" key="2">
    <source>
        <dbReference type="Proteomes" id="UP000001548"/>
    </source>
</evidence>
<dbReference type="HOGENOM" id="CLU_029367_2_0_1"/>
<dbReference type="InterPro" id="IPR000195">
    <property type="entry name" value="Rab-GAP-TBC_dom"/>
</dbReference>
<dbReference type="FunCoup" id="A8BK59">
    <property type="interactions" value="26"/>
</dbReference>
<dbReference type="InterPro" id="IPR035969">
    <property type="entry name" value="Rab-GAP_TBC_sf"/>
</dbReference>
<dbReference type="AlphaFoldDB" id="A8BK59"/>
<dbReference type="PANTHER" id="PTHR22957">
    <property type="entry name" value="TBC1 DOMAIN FAMILY MEMBER GTPASE-ACTIVATING PROTEIN"/>
    <property type="match status" value="1"/>
</dbReference>
<proteinExistence type="predicted"/>
<comment type="caution">
    <text evidence="1">The sequence shown here is derived from an EMBL/GenBank/DDBJ whole genome shotgun (WGS) entry which is preliminary data.</text>
</comment>
<dbReference type="RefSeq" id="XP_001706467.1">
    <property type="nucleotide sequence ID" value="XM_001706415.1"/>
</dbReference>
<dbReference type="PROSITE" id="PS50086">
    <property type="entry name" value="TBC_RABGAP"/>
    <property type="match status" value="1"/>
</dbReference>
<evidence type="ECO:0000313" key="1">
    <source>
        <dbReference type="EMBL" id="KAE8301530.1"/>
    </source>
</evidence>
<dbReference type="VEuPathDB" id="GiardiaDB:GL50803_15248"/>
<name>A8BK59_GIAIC</name>
<dbReference type="GeneID" id="5699336"/>
<dbReference type="Pfam" id="PF00566">
    <property type="entry name" value="RabGAP-TBC"/>
    <property type="match status" value="1"/>
</dbReference>
<dbReference type="Gene3D" id="1.10.472.80">
    <property type="entry name" value="Ypt/Rab-GAP domain of gyp1p, domain 3"/>
    <property type="match status" value="1"/>
</dbReference>